<organism evidence="1">
    <name type="scientific">gut metagenome</name>
    <dbReference type="NCBI Taxonomy" id="749906"/>
    <lineage>
        <taxon>unclassified sequences</taxon>
        <taxon>metagenomes</taxon>
        <taxon>organismal metagenomes</taxon>
    </lineage>
</organism>
<proteinExistence type="predicted"/>
<dbReference type="AlphaFoldDB" id="J9F529"/>
<name>J9F529_9ZZZZ</name>
<accession>J9F529</accession>
<gene>
    <name evidence="1" type="ORF">EVA_22300</name>
</gene>
<dbReference type="EMBL" id="AMCI01009370">
    <property type="protein sequence ID" value="EJW89593.1"/>
    <property type="molecule type" value="Genomic_DNA"/>
</dbReference>
<evidence type="ECO:0000313" key="1">
    <source>
        <dbReference type="EMBL" id="EJW89593.1"/>
    </source>
</evidence>
<reference evidence="1" key="1">
    <citation type="journal article" date="2012" name="PLoS ONE">
        <title>Gene sets for utilization of primary and secondary nutrition supplies in the distal gut of endangered iberian lynx.</title>
        <authorList>
            <person name="Alcaide M."/>
            <person name="Messina E."/>
            <person name="Richter M."/>
            <person name="Bargiela R."/>
            <person name="Peplies J."/>
            <person name="Huws S.A."/>
            <person name="Newbold C.J."/>
            <person name="Golyshin P.N."/>
            <person name="Simon M.A."/>
            <person name="Lopez G."/>
            <person name="Yakimov M.M."/>
            <person name="Ferrer M."/>
        </authorList>
    </citation>
    <scope>NUCLEOTIDE SEQUENCE</scope>
</reference>
<protein>
    <submittedName>
        <fullName evidence="1">Uncharacterized protein</fullName>
    </submittedName>
</protein>
<feature type="non-terminal residue" evidence="1">
    <location>
        <position position="87"/>
    </location>
</feature>
<comment type="caution">
    <text evidence="1">The sequence shown here is derived from an EMBL/GenBank/DDBJ whole genome shotgun (WGS) entry which is preliminary data.</text>
</comment>
<sequence>GLTSVGSDDSAIGFIMVDMVTKEPIMYEMSGATEEAAQRSAEGRVQDLKYCATFPIILNIDSQPTYFMTLKDNIGLIKQYAFVSVTN</sequence>
<feature type="non-terminal residue" evidence="1">
    <location>
        <position position="1"/>
    </location>
</feature>